<evidence type="ECO:0000259" key="1">
    <source>
        <dbReference type="PROSITE" id="PS51186"/>
    </source>
</evidence>
<evidence type="ECO:0000313" key="3">
    <source>
        <dbReference type="Proteomes" id="UP000215223"/>
    </source>
</evidence>
<comment type="caution">
    <text evidence="2">The sequence shown here is derived from an EMBL/GenBank/DDBJ whole genome shotgun (WGS) entry which is preliminary data.</text>
</comment>
<evidence type="ECO:0000313" key="2">
    <source>
        <dbReference type="EMBL" id="OXM50347.1"/>
    </source>
</evidence>
<name>A0A229RUH9_9PSEU</name>
<organism evidence="2 3">
    <name type="scientific">Amycolatopsis thailandensis</name>
    <dbReference type="NCBI Taxonomy" id="589330"/>
    <lineage>
        <taxon>Bacteria</taxon>
        <taxon>Bacillati</taxon>
        <taxon>Actinomycetota</taxon>
        <taxon>Actinomycetes</taxon>
        <taxon>Pseudonocardiales</taxon>
        <taxon>Pseudonocardiaceae</taxon>
        <taxon>Amycolatopsis</taxon>
    </lineage>
</organism>
<dbReference type="PROSITE" id="PS51186">
    <property type="entry name" value="GNAT"/>
    <property type="match status" value="1"/>
</dbReference>
<feature type="domain" description="N-acetyltransferase" evidence="1">
    <location>
        <begin position="53"/>
        <end position="198"/>
    </location>
</feature>
<dbReference type="AlphaFoldDB" id="A0A229RUH9"/>
<gene>
    <name evidence="2" type="ORF">CFP71_28370</name>
</gene>
<dbReference type="Gene3D" id="3.40.630.30">
    <property type="match status" value="1"/>
</dbReference>
<dbReference type="Pfam" id="PF00583">
    <property type="entry name" value="Acetyltransf_1"/>
    <property type="match status" value="1"/>
</dbReference>
<proteinExistence type="predicted"/>
<dbReference type="RefSeq" id="WP_093937008.1">
    <property type="nucleotide sequence ID" value="NZ_NMQT01000102.1"/>
</dbReference>
<dbReference type="Proteomes" id="UP000215223">
    <property type="component" value="Unassembled WGS sequence"/>
</dbReference>
<dbReference type="SUPFAM" id="SSF55729">
    <property type="entry name" value="Acyl-CoA N-acyltransferases (Nat)"/>
    <property type="match status" value="1"/>
</dbReference>
<dbReference type="GO" id="GO:0016747">
    <property type="term" value="F:acyltransferase activity, transferring groups other than amino-acyl groups"/>
    <property type="evidence" value="ECO:0007669"/>
    <property type="project" value="InterPro"/>
</dbReference>
<sequence>MSAAPSQDPFAGGDYVVRSGVRHKRCLNGHDLDIAGRGGGWNQILDLPTGHCELCVEMRLPRAQWLEVDLRFRGETPASSAALLLSRRPPVVYGGVEQIILQLWGTAIADLDVQTCDTCRVGVLEQVRVDAAYLRRGIGTVLLDAALARGRGYWWSTTTIADTVPARAFWATQHLPPDTVLGEPQRCPDMLGADEYAI</sequence>
<reference evidence="2 3" key="1">
    <citation type="submission" date="2017-07" db="EMBL/GenBank/DDBJ databases">
        <title>Amycolatopsis thailandensis Genome sequencing and assembly.</title>
        <authorList>
            <person name="Kaur N."/>
            <person name="Mayilraj S."/>
        </authorList>
    </citation>
    <scope>NUCLEOTIDE SEQUENCE [LARGE SCALE GENOMIC DNA]</scope>
    <source>
        <strain evidence="2 3">JCM 16380</strain>
    </source>
</reference>
<protein>
    <recommendedName>
        <fullName evidence="1">N-acetyltransferase domain-containing protein</fullName>
    </recommendedName>
</protein>
<accession>A0A229RUH9</accession>
<dbReference type="InterPro" id="IPR016181">
    <property type="entry name" value="Acyl_CoA_acyltransferase"/>
</dbReference>
<dbReference type="EMBL" id="NMQT01000102">
    <property type="protein sequence ID" value="OXM50347.1"/>
    <property type="molecule type" value="Genomic_DNA"/>
</dbReference>
<keyword evidence="3" id="KW-1185">Reference proteome</keyword>
<dbReference type="InterPro" id="IPR000182">
    <property type="entry name" value="GNAT_dom"/>
</dbReference>